<dbReference type="PROSITE" id="PS50110">
    <property type="entry name" value="RESPONSE_REGULATORY"/>
    <property type="match status" value="1"/>
</dbReference>
<dbReference type="OrthoDB" id="9802155at2"/>
<dbReference type="AlphaFoldDB" id="A0A562Q870"/>
<dbReference type="Pfam" id="PF00072">
    <property type="entry name" value="Response_reg"/>
    <property type="match status" value="1"/>
</dbReference>
<dbReference type="RefSeq" id="WP_145144224.1">
    <property type="nucleotide sequence ID" value="NZ_VLKY01000012.1"/>
</dbReference>
<feature type="modified residue" description="4-aspartylphosphate" evidence="2">
    <location>
        <position position="60"/>
    </location>
</feature>
<sequence>MEDVASGEVSTILLVEDDQTLRSLTGEVMEELGYQVTAVASAEEALQALQKERFDVLFTDIGLGGMSGLDLSRQALRAYPDLRIIVASGYSFDKDEELEKVGVMLKPYDLMKIRQVLGGLSVR</sequence>
<comment type="caution">
    <text evidence="4">The sequence shown here is derived from an EMBL/GenBank/DDBJ whole genome shotgun (WGS) entry which is preliminary data.</text>
</comment>
<dbReference type="SMART" id="SM00448">
    <property type="entry name" value="REC"/>
    <property type="match status" value="1"/>
</dbReference>
<proteinExistence type="predicted"/>
<dbReference type="PANTHER" id="PTHR44591">
    <property type="entry name" value="STRESS RESPONSE REGULATOR PROTEIN 1"/>
    <property type="match status" value="1"/>
</dbReference>
<evidence type="ECO:0000313" key="4">
    <source>
        <dbReference type="EMBL" id="TWI52380.1"/>
    </source>
</evidence>
<protein>
    <submittedName>
        <fullName evidence="4">Response regulator receiver domain-containing protein</fullName>
    </submittedName>
</protein>
<evidence type="ECO:0000259" key="3">
    <source>
        <dbReference type="PROSITE" id="PS50110"/>
    </source>
</evidence>
<dbReference type="GO" id="GO:0000160">
    <property type="term" value="P:phosphorelay signal transduction system"/>
    <property type="evidence" value="ECO:0007669"/>
    <property type="project" value="InterPro"/>
</dbReference>
<keyword evidence="5" id="KW-1185">Reference proteome</keyword>
<dbReference type="SUPFAM" id="SSF52172">
    <property type="entry name" value="CheY-like"/>
    <property type="match status" value="1"/>
</dbReference>
<evidence type="ECO:0000256" key="2">
    <source>
        <dbReference type="PROSITE-ProRule" id="PRU00169"/>
    </source>
</evidence>
<dbReference type="InterPro" id="IPR001789">
    <property type="entry name" value="Sig_transdc_resp-reg_receiver"/>
</dbReference>
<dbReference type="PANTHER" id="PTHR44591:SF21">
    <property type="entry name" value="TWO-COMPONENT RESPONSE REGULATOR"/>
    <property type="match status" value="1"/>
</dbReference>
<dbReference type="Proteomes" id="UP000316905">
    <property type="component" value="Unassembled WGS sequence"/>
</dbReference>
<gene>
    <name evidence="4" type="ORF">IQ22_03523</name>
</gene>
<name>A0A562Q870_9PSED</name>
<dbReference type="EMBL" id="VLKY01000012">
    <property type="protein sequence ID" value="TWI52380.1"/>
    <property type="molecule type" value="Genomic_DNA"/>
</dbReference>
<reference evidence="4 5" key="1">
    <citation type="journal article" date="2015" name="Stand. Genomic Sci.">
        <title>Genomic Encyclopedia of Bacterial and Archaeal Type Strains, Phase III: the genomes of soil and plant-associated and newly described type strains.</title>
        <authorList>
            <person name="Whitman W.B."/>
            <person name="Woyke T."/>
            <person name="Klenk H.P."/>
            <person name="Zhou Y."/>
            <person name="Lilburn T.G."/>
            <person name="Beck B.J."/>
            <person name="De Vos P."/>
            <person name="Vandamme P."/>
            <person name="Eisen J.A."/>
            <person name="Garrity G."/>
            <person name="Hugenholtz P."/>
            <person name="Kyrpides N.C."/>
        </authorList>
    </citation>
    <scope>NUCLEOTIDE SEQUENCE [LARGE SCALE GENOMIC DNA]</scope>
    <source>
        <strain evidence="4 5">CGMCC 1.6858</strain>
    </source>
</reference>
<keyword evidence="1 2" id="KW-0597">Phosphoprotein</keyword>
<dbReference type="InterPro" id="IPR011006">
    <property type="entry name" value="CheY-like_superfamily"/>
</dbReference>
<organism evidence="4 5">
    <name type="scientific">Pseudomonas duriflava</name>
    <dbReference type="NCBI Taxonomy" id="459528"/>
    <lineage>
        <taxon>Bacteria</taxon>
        <taxon>Pseudomonadati</taxon>
        <taxon>Pseudomonadota</taxon>
        <taxon>Gammaproteobacteria</taxon>
        <taxon>Pseudomonadales</taxon>
        <taxon>Pseudomonadaceae</taxon>
        <taxon>Pseudomonas</taxon>
    </lineage>
</organism>
<evidence type="ECO:0000256" key="1">
    <source>
        <dbReference type="ARBA" id="ARBA00022553"/>
    </source>
</evidence>
<dbReference type="InterPro" id="IPR050595">
    <property type="entry name" value="Bact_response_regulator"/>
</dbReference>
<accession>A0A562Q870</accession>
<evidence type="ECO:0000313" key="5">
    <source>
        <dbReference type="Proteomes" id="UP000316905"/>
    </source>
</evidence>
<dbReference type="Gene3D" id="3.40.50.2300">
    <property type="match status" value="1"/>
</dbReference>
<feature type="domain" description="Response regulatory" evidence="3">
    <location>
        <begin position="11"/>
        <end position="121"/>
    </location>
</feature>